<organism evidence="2 3">
    <name type="scientific">Pseudocercospora musae</name>
    <dbReference type="NCBI Taxonomy" id="113226"/>
    <lineage>
        <taxon>Eukaryota</taxon>
        <taxon>Fungi</taxon>
        <taxon>Dikarya</taxon>
        <taxon>Ascomycota</taxon>
        <taxon>Pezizomycotina</taxon>
        <taxon>Dothideomycetes</taxon>
        <taxon>Dothideomycetidae</taxon>
        <taxon>Mycosphaerellales</taxon>
        <taxon>Mycosphaerellaceae</taxon>
        <taxon>Pseudocercospora</taxon>
    </lineage>
</organism>
<dbReference type="EMBL" id="LFZO01000035">
    <property type="protein sequence ID" value="KXT16519.1"/>
    <property type="molecule type" value="Genomic_DNA"/>
</dbReference>
<evidence type="ECO:0000313" key="2">
    <source>
        <dbReference type="EMBL" id="KXT16519.1"/>
    </source>
</evidence>
<feature type="region of interest" description="Disordered" evidence="1">
    <location>
        <begin position="46"/>
        <end position="69"/>
    </location>
</feature>
<dbReference type="Proteomes" id="UP000073492">
    <property type="component" value="Unassembled WGS sequence"/>
</dbReference>
<sequence length="120" mass="12040">MTVDGLEPTQSSTAARGLQAIATPSALKVLASSAISRGFPCISSHDPRATTTIPSAPTASTSTSTATPTGTYLATPVSNAKMQYFCGGNDVGLPSSLDIGTTCPGPFSGFVLLGRMDAKG</sequence>
<dbReference type="AlphaFoldDB" id="A0A139IP69"/>
<gene>
    <name evidence="2" type="ORF">AC579_1322</name>
</gene>
<dbReference type="OrthoDB" id="3631985at2759"/>
<evidence type="ECO:0000313" key="3">
    <source>
        <dbReference type="Proteomes" id="UP000073492"/>
    </source>
</evidence>
<proteinExistence type="predicted"/>
<protein>
    <submittedName>
        <fullName evidence="2">Uncharacterized protein</fullName>
    </submittedName>
</protein>
<comment type="caution">
    <text evidence="2">The sequence shown here is derived from an EMBL/GenBank/DDBJ whole genome shotgun (WGS) entry which is preliminary data.</text>
</comment>
<feature type="compositionally biased region" description="Low complexity" evidence="1">
    <location>
        <begin position="49"/>
        <end position="69"/>
    </location>
</feature>
<keyword evidence="3" id="KW-1185">Reference proteome</keyword>
<accession>A0A139IP69</accession>
<name>A0A139IP69_9PEZI</name>
<evidence type="ECO:0000256" key="1">
    <source>
        <dbReference type="SAM" id="MobiDB-lite"/>
    </source>
</evidence>
<reference evidence="2 3" key="1">
    <citation type="submission" date="2015-07" db="EMBL/GenBank/DDBJ databases">
        <title>Comparative genomics of the Sigatoka disease complex on banana suggests a link between parallel evolutionary changes in Pseudocercospora fijiensis and Pseudocercospora eumusae and increased virulence on the banana host.</title>
        <authorList>
            <person name="Chang T.-C."/>
            <person name="Salvucci A."/>
            <person name="Crous P.W."/>
            <person name="Stergiopoulos I."/>
        </authorList>
    </citation>
    <scope>NUCLEOTIDE SEQUENCE [LARGE SCALE GENOMIC DNA]</scope>
    <source>
        <strain evidence="2 3">CBS 116634</strain>
    </source>
</reference>